<dbReference type="RefSeq" id="WP_274493473.1">
    <property type="nucleotide sequence ID" value="NZ_CP118166.1"/>
</dbReference>
<organism evidence="2 3">
    <name type="scientific">Hyphococcus flavus</name>
    <dbReference type="NCBI Taxonomy" id="1866326"/>
    <lineage>
        <taxon>Bacteria</taxon>
        <taxon>Pseudomonadati</taxon>
        <taxon>Pseudomonadota</taxon>
        <taxon>Alphaproteobacteria</taxon>
        <taxon>Parvularculales</taxon>
        <taxon>Parvularculaceae</taxon>
        <taxon>Hyphococcus</taxon>
    </lineage>
</organism>
<reference evidence="2" key="1">
    <citation type="submission" date="2023-02" db="EMBL/GenBank/DDBJ databases">
        <title>Genome sequence of Hyphococcus flavus.</title>
        <authorList>
            <person name="Rong J.-C."/>
            <person name="Zhao Q."/>
            <person name="Yi M."/>
            <person name="Wu J.-Y."/>
        </authorList>
    </citation>
    <scope>NUCLEOTIDE SEQUENCE</scope>
    <source>
        <strain evidence="2">MCCC 1K03223</strain>
    </source>
</reference>
<evidence type="ECO:0000256" key="1">
    <source>
        <dbReference type="SAM" id="MobiDB-lite"/>
    </source>
</evidence>
<gene>
    <name evidence="2" type="ORF">PUV54_00055</name>
</gene>
<feature type="region of interest" description="Disordered" evidence="1">
    <location>
        <begin position="115"/>
        <end position="136"/>
    </location>
</feature>
<protein>
    <submittedName>
        <fullName evidence="2">Uncharacterized protein</fullName>
    </submittedName>
</protein>
<sequence>MGWSIETYDGIRDQLGENLRLPERASGAGVKVKAPCCGRWVLPVVLVDARHWPAALSGGAPFVCDGCWTQWEREGRDDGTGQAFDEARMYEMNGAPVDFVQKARGIINRRAARFPIENRTRRQGRRDNRQSQGRGA</sequence>
<accession>A0AAF0CEN4</accession>
<dbReference type="KEGG" id="hfl:PUV54_00055"/>
<dbReference type="EMBL" id="CP118166">
    <property type="protein sequence ID" value="WDI31586.1"/>
    <property type="molecule type" value="Genomic_DNA"/>
</dbReference>
<name>A0AAF0CEN4_9PROT</name>
<proteinExistence type="predicted"/>
<evidence type="ECO:0000313" key="2">
    <source>
        <dbReference type="EMBL" id="WDI31586.1"/>
    </source>
</evidence>
<feature type="compositionally biased region" description="Basic and acidic residues" evidence="1">
    <location>
        <begin position="116"/>
        <end position="129"/>
    </location>
</feature>
<dbReference type="Proteomes" id="UP001214043">
    <property type="component" value="Chromosome"/>
</dbReference>
<keyword evidence="3" id="KW-1185">Reference proteome</keyword>
<evidence type="ECO:0000313" key="3">
    <source>
        <dbReference type="Proteomes" id="UP001214043"/>
    </source>
</evidence>
<dbReference type="AlphaFoldDB" id="A0AAF0CEN4"/>